<protein>
    <recommendedName>
        <fullName evidence="7">Zn(2)-C6 fungal-type domain-containing protein</fullName>
    </recommendedName>
</protein>
<evidence type="ECO:0000256" key="4">
    <source>
        <dbReference type="ARBA" id="ARBA00023163"/>
    </source>
</evidence>
<keyword evidence="4" id="KW-0804">Transcription</keyword>
<evidence type="ECO:0000256" key="5">
    <source>
        <dbReference type="ARBA" id="ARBA00023242"/>
    </source>
</evidence>
<dbReference type="PROSITE" id="PS00463">
    <property type="entry name" value="ZN2_CY6_FUNGAL_1"/>
    <property type="match status" value="1"/>
</dbReference>
<evidence type="ECO:0000313" key="8">
    <source>
        <dbReference type="EMBL" id="KAJ5464973.1"/>
    </source>
</evidence>
<reference evidence="8" key="2">
    <citation type="journal article" date="2023" name="IMA Fungus">
        <title>Comparative genomic study of the Penicillium genus elucidates a diverse pangenome and 15 lateral gene transfer events.</title>
        <authorList>
            <person name="Petersen C."/>
            <person name="Sorensen T."/>
            <person name="Nielsen M.R."/>
            <person name="Sondergaard T.E."/>
            <person name="Sorensen J.L."/>
            <person name="Fitzpatrick D.A."/>
            <person name="Frisvad J.C."/>
            <person name="Nielsen K.L."/>
        </authorList>
    </citation>
    <scope>NUCLEOTIDE SEQUENCE</scope>
    <source>
        <strain evidence="8">IBT 16125</strain>
    </source>
</reference>
<dbReference type="PANTHER" id="PTHR43374">
    <property type="entry name" value="FLAVIN PRENYLTRANSFERASE"/>
    <property type="match status" value="1"/>
</dbReference>
<comment type="caution">
    <text evidence="8">The sequence shown here is derived from an EMBL/GenBank/DDBJ whole genome shotgun (WGS) entry which is preliminary data.</text>
</comment>
<dbReference type="InterPro" id="IPR001138">
    <property type="entry name" value="Zn2Cys6_DnaBD"/>
</dbReference>
<evidence type="ECO:0000256" key="6">
    <source>
        <dbReference type="SAM" id="MobiDB-lite"/>
    </source>
</evidence>
<dbReference type="EMBL" id="JAPVEA010000001">
    <property type="protein sequence ID" value="KAJ5464973.1"/>
    <property type="molecule type" value="Genomic_DNA"/>
</dbReference>
<gene>
    <name evidence="8" type="ORF">N7458_000659</name>
</gene>
<dbReference type="AlphaFoldDB" id="A0AAD6CGK2"/>
<dbReference type="GO" id="GO:0003677">
    <property type="term" value="F:DNA binding"/>
    <property type="evidence" value="ECO:0007669"/>
    <property type="project" value="UniProtKB-KW"/>
</dbReference>
<keyword evidence="3" id="KW-0238">DNA-binding</keyword>
<keyword evidence="1" id="KW-0479">Metal-binding</keyword>
<proteinExistence type="predicted"/>
<dbReference type="GO" id="GO:0006351">
    <property type="term" value="P:DNA-templated transcription"/>
    <property type="evidence" value="ECO:0007669"/>
    <property type="project" value="InterPro"/>
</dbReference>
<evidence type="ECO:0000256" key="3">
    <source>
        <dbReference type="ARBA" id="ARBA00023125"/>
    </source>
</evidence>
<dbReference type="PROSITE" id="PS50048">
    <property type="entry name" value="ZN2_CY6_FUNGAL_2"/>
    <property type="match status" value="1"/>
</dbReference>
<dbReference type="SMART" id="SM00066">
    <property type="entry name" value="GAL4"/>
    <property type="match status" value="1"/>
</dbReference>
<organism evidence="8 9">
    <name type="scientific">Penicillium daleae</name>
    <dbReference type="NCBI Taxonomy" id="63821"/>
    <lineage>
        <taxon>Eukaryota</taxon>
        <taxon>Fungi</taxon>
        <taxon>Dikarya</taxon>
        <taxon>Ascomycota</taxon>
        <taxon>Pezizomycotina</taxon>
        <taxon>Eurotiomycetes</taxon>
        <taxon>Eurotiomycetidae</taxon>
        <taxon>Eurotiales</taxon>
        <taxon>Aspergillaceae</taxon>
        <taxon>Penicillium</taxon>
    </lineage>
</organism>
<dbReference type="GeneID" id="81594296"/>
<feature type="region of interest" description="Disordered" evidence="6">
    <location>
        <begin position="60"/>
        <end position="134"/>
    </location>
</feature>
<feature type="region of interest" description="Disordered" evidence="6">
    <location>
        <begin position="638"/>
        <end position="663"/>
    </location>
</feature>
<dbReference type="SMART" id="SM00906">
    <property type="entry name" value="Fungal_trans"/>
    <property type="match status" value="1"/>
</dbReference>
<reference evidence="8" key="1">
    <citation type="submission" date="2022-12" db="EMBL/GenBank/DDBJ databases">
        <authorList>
            <person name="Petersen C."/>
        </authorList>
    </citation>
    <scope>NUCLEOTIDE SEQUENCE</scope>
    <source>
        <strain evidence="8">IBT 16125</strain>
    </source>
</reference>
<dbReference type="SUPFAM" id="SSF57701">
    <property type="entry name" value="Zn2/Cys6 DNA-binding domain"/>
    <property type="match status" value="1"/>
</dbReference>
<dbReference type="GO" id="GO:0000981">
    <property type="term" value="F:DNA-binding transcription factor activity, RNA polymerase II-specific"/>
    <property type="evidence" value="ECO:0007669"/>
    <property type="project" value="InterPro"/>
</dbReference>
<evidence type="ECO:0000313" key="9">
    <source>
        <dbReference type="Proteomes" id="UP001213681"/>
    </source>
</evidence>
<dbReference type="GO" id="GO:0008270">
    <property type="term" value="F:zinc ion binding"/>
    <property type="evidence" value="ECO:0007669"/>
    <property type="project" value="InterPro"/>
</dbReference>
<dbReference type="RefSeq" id="XP_056771820.1">
    <property type="nucleotide sequence ID" value="XM_056904053.1"/>
</dbReference>
<feature type="compositionally biased region" description="Polar residues" evidence="6">
    <location>
        <begin position="118"/>
        <end position="130"/>
    </location>
</feature>
<keyword evidence="9" id="KW-1185">Reference proteome</keyword>
<dbReference type="CDD" id="cd12148">
    <property type="entry name" value="fungal_TF_MHR"/>
    <property type="match status" value="1"/>
</dbReference>
<feature type="compositionally biased region" description="Polar residues" evidence="6">
    <location>
        <begin position="74"/>
        <end position="109"/>
    </location>
</feature>
<dbReference type="InterPro" id="IPR007219">
    <property type="entry name" value="XnlR_reg_dom"/>
</dbReference>
<dbReference type="Proteomes" id="UP001213681">
    <property type="component" value="Unassembled WGS sequence"/>
</dbReference>
<dbReference type="PANTHER" id="PTHR43374:SF1">
    <property type="entry name" value="FLAVIN PRENYLTRANSFERASE PAD1, MITOCHONDRIAL"/>
    <property type="match status" value="1"/>
</dbReference>
<dbReference type="GO" id="GO:0016831">
    <property type="term" value="F:carboxy-lyase activity"/>
    <property type="evidence" value="ECO:0007669"/>
    <property type="project" value="TreeGrafter"/>
</dbReference>
<dbReference type="Gene3D" id="4.10.240.10">
    <property type="entry name" value="Zn(2)-C6 fungal-type DNA-binding domain"/>
    <property type="match status" value="1"/>
</dbReference>
<evidence type="ECO:0000256" key="1">
    <source>
        <dbReference type="ARBA" id="ARBA00022723"/>
    </source>
</evidence>
<keyword evidence="2" id="KW-0805">Transcription regulation</keyword>
<dbReference type="Pfam" id="PF00172">
    <property type="entry name" value="Zn_clus"/>
    <property type="match status" value="1"/>
</dbReference>
<accession>A0AAD6CGK2</accession>
<dbReference type="Pfam" id="PF04082">
    <property type="entry name" value="Fungal_trans"/>
    <property type="match status" value="1"/>
</dbReference>
<keyword evidence="5" id="KW-0539">Nucleus</keyword>
<feature type="compositionally biased region" description="Polar residues" evidence="6">
    <location>
        <begin position="652"/>
        <end position="663"/>
    </location>
</feature>
<dbReference type="InterPro" id="IPR004507">
    <property type="entry name" value="UbiX-like"/>
</dbReference>
<evidence type="ECO:0000256" key="2">
    <source>
        <dbReference type="ARBA" id="ARBA00023015"/>
    </source>
</evidence>
<dbReference type="CDD" id="cd00067">
    <property type="entry name" value="GAL4"/>
    <property type="match status" value="1"/>
</dbReference>
<name>A0AAD6CGK2_9EURO</name>
<feature type="domain" description="Zn(2)-C6 fungal-type" evidence="7">
    <location>
        <begin position="20"/>
        <end position="51"/>
    </location>
</feature>
<dbReference type="InterPro" id="IPR036864">
    <property type="entry name" value="Zn2-C6_fun-type_DNA-bd_sf"/>
</dbReference>
<evidence type="ECO:0000259" key="7">
    <source>
        <dbReference type="PROSITE" id="PS50048"/>
    </source>
</evidence>
<sequence>MDRDEIEQTLRRKRKPQEKACYPCHRRKVRCNHGQPCSTCERRGHPEICSYSFGLTAATKRHDRRSRLEVDNPLQATPVTESAISRQNSPQEAVGSSTDRRILSSSTLLRPSLDPSAGESNAGSPSNFANGTCPVDEVTMPAELTYEGDNSIVAMLRQHANDLPSSSRIRDARVFFGLQNSFSSDPLFTLPTLQQRWESLLSLSPQNEEIHRFFPSYRHTAYPFMPFLVDINCFELRMCKYIKSRAAGELQDKSHLSEPWVSDEGITFVALLLATLSCGSHFSTLPVTQRCETSRDFVRRAFQVLQLANYMLRPSLNAVQTLLILGNTLQNIGQSDGAWILLGTTVRLSQALGLHTENGGGQSGLDSANRRALWYVHPTLVDAKRHTHTLEQRFMAAVVWQDCFLSVCHGRPASVSNVQVQSLCHSNASRSTLSYVEVMCSVAYICFEVTESKPDMERSVRLLQTIDDCSSHAQPYLQNRDSCCNLQELLEHLALEINISFAICFLCRPAIKKSTPMSHSDVHQFLVTRAKKGLQDILKAFLDFQALSIVPHRNWSMIHSALTSILLLSIWEETRNDSKFRDLQGSVLKVLLETSQRDADLDANLEHHCHRTHWLSSRHVRALMNLLETLCNTSWSTTGTSPNPASHMPEQQGPTGAQISDNTLSTGFCSMPDQISATLGQSAIL</sequence>